<evidence type="ECO:0000256" key="1">
    <source>
        <dbReference type="SAM" id="Phobius"/>
    </source>
</evidence>
<evidence type="ECO:0000313" key="2">
    <source>
        <dbReference type="EMBL" id="KAF5555141.1"/>
    </source>
</evidence>
<sequence>MQQFSVKVGSIGSIGSQIGGKTSRVVKHLAARFSNPEGLVQDAIASGNEAALPVGSRRVDVSGLEKAWNRVEAQEEEIRHLREARCNLNRRITEWRDNHGSPTPEHMDACPWCFLKRRRYPVPPWEMDRLPPPTKEQLDRLLHHTSDGLGCYRWVFLLIFVFLLGWLLWTISPVCLDWYDATKDMIPFVDLMDEIAEDAGLALSVLQLPFYTFIPLQISGGLDPFNGLQPSQFAIIEARTPIHDALAICRELSETDGTADEEIKNMTEAWDDAHLENWLYFAILPDIATAKGKETKPQEALRLIRTYITLITEEFMTVSDRHPDTFTMAALSEDSLDILDTVIPLRVDQLHEMINKFRHRKHALMEAMSQIIEPLKVCQEYFNRINHTKNAFETKELVFHANHIADLYKLSRTQKKVFLETWRGSLGGRRWAFSGAKQASPHHTYEGQGVEMVSS</sequence>
<keyword evidence="3" id="KW-1185">Reference proteome</keyword>
<name>A0A8H5N6A5_9HYPO</name>
<accession>A0A8H5N6A5</accession>
<comment type="caution">
    <text evidence="2">The sequence shown here is derived from an EMBL/GenBank/DDBJ whole genome shotgun (WGS) entry which is preliminary data.</text>
</comment>
<protein>
    <submittedName>
        <fullName evidence="2">Uncharacterized protein</fullName>
    </submittedName>
</protein>
<gene>
    <name evidence="2" type="ORF">FMEXI_1661</name>
</gene>
<keyword evidence="1" id="KW-1133">Transmembrane helix</keyword>
<keyword evidence="1" id="KW-0472">Membrane</keyword>
<dbReference type="Proteomes" id="UP000522262">
    <property type="component" value="Unassembled WGS sequence"/>
</dbReference>
<proteinExistence type="predicted"/>
<dbReference type="EMBL" id="JAAOAM010000038">
    <property type="protein sequence ID" value="KAF5555141.1"/>
    <property type="molecule type" value="Genomic_DNA"/>
</dbReference>
<feature type="transmembrane region" description="Helical" evidence="1">
    <location>
        <begin position="150"/>
        <end position="169"/>
    </location>
</feature>
<reference evidence="2 3" key="1">
    <citation type="submission" date="2020-05" db="EMBL/GenBank/DDBJ databases">
        <title>Identification and distribution of gene clusters putatively required for synthesis of sphingolipid metabolism inhibitors in phylogenetically diverse species of the filamentous fungus Fusarium.</title>
        <authorList>
            <person name="Kim H.-S."/>
            <person name="Busman M."/>
            <person name="Brown D.W."/>
            <person name="Divon H."/>
            <person name="Uhlig S."/>
            <person name="Proctor R.H."/>
        </authorList>
    </citation>
    <scope>NUCLEOTIDE SEQUENCE [LARGE SCALE GENOMIC DNA]</scope>
    <source>
        <strain evidence="2 3">NRRL 53147</strain>
    </source>
</reference>
<evidence type="ECO:0000313" key="3">
    <source>
        <dbReference type="Proteomes" id="UP000522262"/>
    </source>
</evidence>
<keyword evidence="1" id="KW-0812">Transmembrane</keyword>
<organism evidence="2 3">
    <name type="scientific">Fusarium mexicanum</name>
    <dbReference type="NCBI Taxonomy" id="751941"/>
    <lineage>
        <taxon>Eukaryota</taxon>
        <taxon>Fungi</taxon>
        <taxon>Dikarya</taxon>
        <taxon>Ascomycota</taxon>
        <taxon>Pezizomycotina</taxon>
        <taxon>Sordariomycetes</taxon>
        <taxon>Hypocreomycetidae</taxon>
        <taxon>Hypocreales</taxon>
        <taxon>Nectriaceae</taxon>
        <taxon>Fusarium</taxon>
        <taxon>Fusarium fujikuroi species complex</taxon>
    </lineage>
</organism>
<dbReference type="AlphaFoldDB" id="A0A8H5N6A5"/>